<evidence type="ECO:0000256" key="2">
    <source>
        <dbReference type="SAM" id="Coils"/>
    </source>
</evidence>
<sequence>MQDCSSTASKSVRSQLYVQREKKLAETLPRLIEEKCKLLEKLSIIQKEYEGHEVESFLKDASFEKEATEAQSLEATCAKLNRSNEELEEEILCLVKELKEEKSKQSEQNEWMADISKRIQSLEDESKSLKSPEAEAKTTFKTLFRMNEEPLRLAIKDALDENSQPQESQKQLLQEAEVQKEQVSELNKQKITLENSKVHAEQVLSAEDNHIKTLNTC</sequence>
<keyword evidence="1 2" id="KW-0175">Coiled coil</keyword>
<dbReference type="EMBL" id="JASSZA010000009">
    <property type="protein sequence ID" value="KAK2101905.1"/>
    <property type="molecule type" value="Genomic_DNA"/>
</dbReference>
<comment type="caution">
    <text evidence="3">The sequence shown here is derived from an EMBL/GenBank/DDBJ whole genome shotgun (WGS) entry which is preliminary data.</text>
</comment>
<evidence type="ECO:0000256" key="1">
    <source>
        <dbReference type="ARBA" id="ARBA00023054"/>
    </source>
</evidence>
<name>A0ABQ9UYI6_SAGOE</name>
<evidence type="ECO:0000313" key="3">
    <source>
        <dbReference type="EMBL" id="KAK2101905.1"/>
    </source>
</evidence>
<dbReference type="InterPro" id="IPR051500">
    <property type="entry name" value="cTAGE_MIA/OTOR"/>
</dbReference>
<organism evidence="3 4">
    <name type="scientific">Saguinus oedipus</name>
    <name type="common">Cotton-top tamarin</name>
    <name type="synonym">Oedipomidas oedipus</name>
    <dbReference type="NCBI Taxonomy" id="9490"/>
    <lineage>
        <taxon>Eukaryota</taxon>
        <taxon>Metazoa</taxon>
        <taxon>Chordata</taxon>
        <taxon>Craniata</taxon>
        <taxon>Vertebrata</taxon>
        <taxon>Euteleostomi</taxon>
        <taxon>Mammalia</taxon>
        <taxon>Eutheria</taxon>
        <taxon>Euarchontoglires</taxon>
        <taxon>Primates</taxon>
        <taxon>Haplorrhini</taxon>
        <taxon>Platyrrhini</taxon>
        <taxon>Cebidae</taxon>
        <taxon>Callitrichinae</taxon>
        <taxon>Saguinus</taxon>
    </lineage>
</organism>
<reference evidence="3 4" key="1">
    <citation type="submission" date="2023-05" db="EMBL/GenBank/DDBJ databases">
        <title>B98-5 Cell Line De Novo Hybrid Assembly: An Optical Mapping Approach.</title>
        <authorList>
            <person name="Kananen K."/>
            <person name="Auerbach J.A."/>
            <person name="Kautto E."/>
            <person name="Blachly J.S."/>
        </authorList>
    </citation>
    <scope>NUCLEOTIDE SEQUENCE [LARGE SCALE GENOMIC DNA]</scope>
    <source>
        <strain evidence="3">B95-8</strain>
        <tissue evidence="3">Cell line</tissue>
    </source>
</reference>
<keyword evidence="4" id="KW-1185">Reference proteome</keyword>
<dbReference type="Proteomes" id="UP001266305">
    <property type="component" value="Unassembled WGS sequence"/>
</dbReference>
<dbReference type="Gene3D" id="1.20.5.340">
    <property type="match status" value="1"/>
</dbReference>
<accession>A0ABQ9UYI6</accession>
<dbReference type="PANTHER" id="PTHR23158:SF38">
    <property type="entry name" value="MELANOMA INHIBITORY ACTIVITY PROTEIN 2"/>
    <property type="match status" value="1"/>
</dbReference>
<dbReference type="PANTHER" id="PTHR23158">
    <property type="entry name" value="MELANOMA INHIBITORY ACTIVITY-RELATED"/>
    <property type="match status" value="1"/>
</dbReference>
<proteinExistence type="predicted"/>
<feature type="coiled-coil region" evidence="2">
    <location>
        <begin position="166"/>
        <end position="196"/>
    </location>
</feature>
<protein>
    <submittedName>
        <fullName evidence="3">Melanoma inhibitory activity protein 2</fullName>
    </submittedName>
</protein>
<evidence type="ECO:0000313" key="4">
    <source>
        <dbReference type="Proteomes" id="UP001266305"/>
    </source>
</evidence>
<gene>
    <name evidence="3" type="primary">MIA2_7</name>
    <name evidence="3" type="ORF">P7K49_019572</name>
</gene>
<feature type="coiled-coil region" evidence="2">
    <location>
        <begin position="70"/>
        <end position="104"/>
    </location>
</feature>